<gene>
    <name evidence="9" type="ORF">CDAR_232221</name>
</gene>
<dbReference type="InterPro" id="IPR013087">
    <property type="entry name" value="Znf_C2H2_type"/>
</dbReference>
<dbReference type="GO" id="GO:0005634">
    <property type="term" value="C:nucleus"/>
    <property type="evidence" value="ECO:0007669"/>
    <property type="project" value="UniProtKB-SubCell"/>
</dbReference>
<dbReference type="PROSITE" id="PS00028">
    <property type="entry name" value="ZINC_FINGER_C2H2_1"/>
    <property type="match status" value="2"/>
</dbReference>
<feature type="domain" description="C2H2-type" evidence="8">
    <location>
        <begin position="77"/>
        <end position="104"/>
    </location>
</feature>
<dbReference type="GO" id="GO:0008270">
    <property type="term" value="F:zinc ion binding"/>
    <property type="evidence" value="ECO:0007669"/>
    <property type="project" value="UniProtKB-KW"/>
</dbReference>
<evidence type="ECO:0000256" key="6">
    <source>
        <dbReference type="ARBA" id="ARBA00023242"/>
    </source>
</evidence>
<comment type="caution">
    <text evidence="9">The sequence shown here is derived from an EMBL/GenBank/DDBJ whole genome shotgun (WGS) entry which is preliminary data.</text>
</comment>
<keyword evidence="6" id="KW-0539">Nucleus</keyword>
<dbReference type="EMBL" id="BPLQ01011952">
    <property type="protein sequence ID" value="GIY61572.1"/>
    <property type="molecule type" value="Genomic_DNA"/>
</dbReference>
<dbReference type="InterPro" id="IPR036236">
    <property type="entry name" value="Znf_C2H2_sf"/>
</dbReference>
<dbReference type="PANTHER" id="PTHR24394">
    <property type="entry name" value="ZINC FINGER PROTEIN"/>
    <property type="match status" value="1"/>
</dbReference>
<dbReference type="Pfam" id="PF00096">
    <property type="entry name" value="zf-C2H2"/>
    <property type="match status" value="3"/>
</dbReference>
<dbReference type="FunFam" id="3.30.160.60:FF:000414">
    <property type="entry name" value="Zinc finger protein 398"/>
    <property type="match status" value="1"/>
</dbReference>
<dbReference type="PROSITE" id="PS50157">
    <property type="entry name" value="ZINC_FINGER_C2H2_2"/>
    <property type="match status" value="3"/>
</dbReference>
<proteinExistence type="predicted"/>
<dbReference type="GO" id="GO:0000981">
    <property type="term" value="F:DNA-binding transcription factor activity, RNA polymerase II-specific"/>
    <property type="evidence" value="ECO:0007669"/>
    <property type="project" value="TreeGrafter"/>
</dbReference>
<name>A0AAV4UUU0_9ARAC</name>
<dbReference type="AlphaFoldDB" id="A0AAV4UUU0"/>
<comment type="subcellular location">
    <subcellularLocation>
        <location evidence="1">Nucleus</location>
    </subcellularLocation>
</comment>
<dbReference type="FunFam" id="3.30.160.60:FF:000100">
    <property type="entry name" value="Zinc finger 45-like"/>
    <property type="match status" value="1"/>
</dbReference>
<keyword evidence="3" id="KW-0677">Repeat</keyword>
<protein>
    <recommendedName>
        <fullName evidence="8">C2H2-type domain-containing protein</fullName>
    </recommendedName>
</protein>
<dbReference type="Gene3D" id="3.30.160.60">
    <property type="entry name" value="Classic Zinc Finger"/>
    <property type="match status" value="3"/>
</dbReference>
<dbReference type="PANTHER" id="PTHR24394:SF29">
    <property type="entry name" value="MYONEURIN"/>
    <property type="match status" value="1"/>
</dbReference>
<evidence type="ECO:0000256" key="2">
    <source>
        <dbReference type="ARBA" id="ARBA00022723"/>
    </source>
</evidence>
<feature type="domain" description="C2H2-type" evidence="8">
    <location>
        <begin position="133"/>
        <end position="160"/>
    </location>
</feature>
<evidence type="ECO:0000256" key="1">
    <source>
        <dbReference type="ARBA" id="ARBA00004123"/>
    </source>
</evidence>
<evidence type="ECO:0000256" key="7">
    <source>
        <dbReference type="PROSITE-ProRule" id="PRU00042"/>
    </source>
</evidence>
<evidence type="ECO:0000256" key="5">
    <source>
        <dbReference type="ARBA" id="ARBA00022833"/>
    </source>
</evidence>
<accession>A0AAV4UUU0</accession>
<evidence type="ECO:0000259" key="8">
    <source>
        <dbReference type="PROSITE" id="PS50157"/>
    </source>
</evidence>
<keyword evidence="10" id="KW-1185">Reference proteome</keyword>
<reference evidence="9 10" key="1">
    <citation type="submission" date="2021-06" db="EMBL/GenBank/DDBJ databases">
        <title>Caerostris darwini draft genome.</title>
        <authorList>
            <person name="Kono N."/>
            <person name="Arakawa K."/>
        </authorList>
    </citation>
    <scope>NUCLEOTIDE SEQUENCE [LARGE SCALE GENOMIC DNA]</scope>
</reference>
<sequence>MSILWESLLQKHQSVQKLPNSSTSTPFKCNECNEKLKLKGKIQWSSKIAEICNEIPAYKLQKIVKPSTTEHPRNKGFSCNVCGKRFQTRTDLERHILIHNEKKPFSCDICGKKFSRKDALSKHASVHTGKEPFSCEVCSKTFSQKYALRHHACSNNGEKSFS</sequence>
<keyword evidence="5" id="KW-0862">Zinc</keyword>
<feature type="non-terminal residue" evidence="9">
    <location>
        <position position="162"/>
    </location>
</feature>
<feature type="domain" description="C2H2-type" evidence="8">
    <location>
        <begin position="105"/>
        <end position="132"/>
    </location>
</feature>
<keyword evidence="2" id="KW-0479">Metal-binding</keyword>
<evidence type="ECO:0000256" key="4">
    <source>
        <dbReference type="ARBA" id="ARBA00022771"/>
    </source>
</evidence>
<evidence type="ECO:0000313" key="10">
    <source>
        <dbReference type="Proteomes" id="UP001054837"/>
    </source>
</evidence>
<evidence type="ECO:0000313" key="9">
    <source>
        <dbReference type="EMBL" id="GIY61572.1"/>
    </source>
</evidence>
<evidence type="ECO:0000256" key="3">
    <source>
        <dbReference type="ARBA" id="ARBA00022737"/>
    </source>
</evidence>
<dbReference type="FunFam" id="3.30.160.60:FF:000446">
    <property type="entry name" value="Zinc finger protein"/>
    <property type="match status" value="1"/>
</dbReference>
<organism evidence="9 10">
    <name type="scientific">Caerostris darwini</name>
    <dbReference type="NCBI Taxonomy" id="1538125"/>
    <lineage>
        <taxon>Eukaryota</taxon>
        <taxon>Metazoa</taxon>
        <taxon>Ecdysozoa</taxon>
        <taxon>Arthropoda</taxon>
        <taxon>Chelicerata</taxon>
        <taxon>Arachnida</taxon>
        <taxon>Araneae</taxon>
        <taxon>Araneomorphae</taxon>
        <taxon>Entelegynae</taxon>
        <taxon>Araneoidea</taxon>
        <taxon>Araneidae</taxon>
        <taxon>Caerostris</taxon>
    </lineage>
</organism>
<dbReference type="Proteomes" id="UP001054837">
    <property type="component" value="Unassembled WGS sequence"/>
</dbReference>
<dbReference type="SMART" id="SM00355">
    <property type="entry name" value="ZnF_C2H2"/>
    <property type="match status" value="3"/>
</dbReference>
<keyword evidence="4 7" id="KW-0863">Zinc-finger</keyword>
<dbReference type="SUPFAM" id="SSF57667">
    <property type="entry name" value="beta-beta-alpha zinc fingers"/>
    <property type="match status" value="2"/>
</dbReference>